<organism evidence="1 2">
    <name type="scientific">Clostridium gelidum</name>
    <dbReference type="NCBI Taxonomy" id="704125"/>
    <lineage>
        <taxon>Bacteria</taxon>
        <taxon>Bacillati</taxon>
        <taxon>Bacillota</taxon>
        <taxon>Clostridia</taxon>
        <taxon>Eubacteriales</taxon>
        <taxon>Clostridiaceae</taxon>
        <taxon>Clostridium</taxon>
    </lineage>
</organism>
<protein>
    <submittedName>
        <fullName evidence="1">Uncharacterized protein</fullName>
    </submittedName>
</protein>
<reference evidence="2" key="1">
    <citation type="submission" date="2021-07" db="EMBL/GenBank/DDBJ databases">
        <title>Complete genome sequencing of a Clostridium isolate.</title>
        <authorList>
            <person name="Ueki A."/>
            <person name="Tonouchi A."/>
        </authorList>
    </citation>
    <scope>NUCLEOTIDE SEQUENCE [LARGE SCALE GENOMIC DNA]</scope>
    <source>
        <strain evidence="2">C5S11</strain>
    </source>
</reference>
<evidence type="ECO:0000313" key="1">
    <source>
        <dbReference type="EMBL" id="BCZ44608.1"/>
    </source>
</evidence>
<dbReference type="EMBL" id="AP024849">
    <property type="protein sequence ID" value="BCZ44608.1"/>
    <property type="molecule type" value="Genomic_DNA"/>
</dbReference>
<accession>A0ABN6ISS4</accession>
<sequence length="52" mass="5875">MHGLKLDSVPKELEGNVHINKTIVIENFKGCRNILTTRRSNIWIVAAKGDED</sequence>
<evidence type="ECO:0000313" key="2">
    <source>
        <dbReference type="Proteomes" id="UP000824633"/>
    </source>
</evidence>
<dbReference type="Proteomes" id="UP000824633">
    <property type="component" value="Chromosome"/>
</dbReference>
<keyword evidence="2" id="KW-1185">Reference proteome</keyword>
<name>A0ABN6ISS4_9CLOT</name>
<proteinExistence type="predicted"/>
<gene>
    <name evidence="1" type="ORF">psyc5s11_06750</name>
</gene>